<dbReference type="AlphaFoldDB" id="K6YPL3"/>
<dbReference type="OrthoDB" id="9151209at2"/>
<protein>
    <submittedName>
        <fullName evidence="2">MSHA biogenesis protein MshJ</fullName>
    </submittedName>
</protein>
<keyword evidence="1" id="KW-0472">Membrane</keyword>
<feature type="transmembrane region" description="Helical" evidence="1">
    <location>
        <begin position="21"/>
        <end position="43"/>
    </location>
</feature>
<keyword evidence="1" id="KW-1133">Transmembrane helix</keyword>
<dbReference type="eggNOG" id="COG3167">
    <property type="taxonomic scope" value="Bacteria"/>
</dbReference>
<reference evidence="2 3" key="1">
    <citation type="journal article" date="2017" name="Antonie Van Leeuwenhoek">
        <title>Rhizobium rhizosphaerae sp. nov., a novel species isolated from rice rhizosphere.</title>
        <authorList>
            <person name="Zhao J.J."/>
            <person name="Zhang J."/>
            <person name="Zhang R.J."/>
            <person name="Zhang C.W."/>
            <person name="Yin H.Q."/>
            <person name="Zhang X.X."/>
        </authorList>
    </citation>
    <scope>NUCLEOTIDE SEQUENCE [LARGE SCALE GENOMIC DNA]</scope>
    <source>
        <strain evidence="2 3">BSs20135</strain>
    </source>
</reference>
<organism evidence="2 3">
    <name type="scientific">Paraglaciecola arctica BSs20135</name>
    <dbReference type="NCBI Taxonomy" id="493475"/>
    <lineage>
        <taxon>Bacteria</taxon>
        <taxon>Pseudomonadati</taxon>
        <taxon>Pseudomonadota</taxon>
        <taxon>Gammaproteobacteria</taxon>
        <taxon>Alteromonadales</taxon>
        <taxon>Alteromonadaceae</taxon>
        <taxon>Paraglaciecola</taxon>
    </lineage>
</organism>
<evidence type="ECO:0000313" key="3">
    <source>
        <dbReference type="Proteomes" id="UP000006327"/>
    </source>
</evidence>
<name>K6YPL3_9ALTE</name>
<dbReference type="GO" id="GO:0015627">
    <property type="term" value="C:type II protein secretion system complex"/>
    <property type="evidence" value="ECO:0007669"/>
    <property type="project" value="InterPro"/>
</dbReference>
<sequence>MSSSLAQKYKKLSSKFLEVTLREQLLILFCGLVVLILLMYTFLLEPILDNSVKLQQNSTSAEKEISIMLDQVAILSDKLKTDPNGPVLERIVLLKRQIQDLVEQLAAQTNKLVPANKMAGMLESVLVGSKGLKLIELQSIAPTPILLERHEEGEEPKDGLYRHGVTLIFEGSYFDIQQYLEKLEALPWKFYWKKFDYLVGDYPKASVELEIYTFSTNKAFIGV</sequence>
<keyword evidence="3" id="KW-1185">Reference proteome</keyword>
<comment type="caution">
    <text evidence="2">The sequence shown here is derived from an EMBL/GenBank/DDBJ whole genome shotgun (WGS) entry which is preliminary data.</text>
</comment>
<dbReference type="STRING" id="493475.GARC_1606"/>
<keyword evidence="1" id="KW-0812">Transmembrane</keyword>
<dbReference type="Proteomes" id="UP000006327">
    <property type="component" value="Unassembled WGS sequence"/>
</dbReference>
<dbReference type="EMBL" id="BAEO01000019">
    <property type="protein sequence ID" value="GAC18578.1"/>
    <property type="molecule type" value="Genomic_DNA"/>
</dbReference>
<proteinExistence type="predicted"/>
<gene>
    <name evidence="2" type="primary">mshJ</name>
    <name evidence="2" type="ORF">GARC_1606</name>
</gene>
<evidence type="ECO:0000256" key="1">
    <source>
        <dbReference type="SAM" id="Phobius"/>
    </source>
</evidence>
<dbReference type="GO" id="GO:0015628">
    <property type="term" value="P:protein secretion by the type II secretion system"/>
    <property type="evidence" value="ECO:0007669"/>
    <property type="project" value="InterPro"/>
</dbReference>
<accession>K6YPL3</accession>
<dbReference type="RefSeq" id="WP_007618544.1">
    <property type="nucleotide sequence ID" value="NZ_BAEO01000019.1"/>
</dbReference>
<evidence type="ECO:0000313" key="2">
    <source>
        <dbReference type="EMBL" id="GAC18578.1"/>
    </source>
</evidence>